<dbReference type="Proteomes" id="UP000017836">
    <property type="component" value="Unassembled WGS sequence"/>
</dbReference>
<reference evidence="7" key="1">
    <citation type="journal article" date="2013" name="Science">
        <title>The Amborella genome and the evolution of flowering plants.</title>
        <authorList>
            <consortium name="Amborella Genome Project"/>
        </authorList>
    </citation>
    <scope>NUCLEOTIDE SEQUENCE [LARGE SCALE GENOMIC DNA]</scope>
</reference>
<dbReference type="GO" id="GO:0051301">
    <property type="term" value="P:cell division"/>
    <property type="evidence" value="ECO:0007669"/>
    <property type="project" value="UniProtKB-KW"/>
</dbReference>
<evidence type="ECO:0000256" key="3">
    <source>
        <dbReference type="ARBA" id="ARBA00022786"/>
    </source>
</evidence>
<evidence type="ECO:0000256" key="4">
    <source>
        <dbReference type="ARBA" id="ARBA00023306"/>
    </source>
</evidence>
<dbReference type="eggNOG" id="KOG4322">
    <property type="taxonomic scope" value="Eukaryota"/>
</dbReference>
<dbReference type="SUPFAM" id="SSF48452">
    <property type="entry name" value="TPR-like"/>
    <property type="match status" value="1"/>
</dbReference>
<keyword evidence="3" id="KW-0833">Ubl conjugation pathway</keyword>
<dbReference type="PANTHER" id="PTHR12830">
    <property type="entry name" value="ANAPHASE-PROMOTING COMPLEX SUBUNIT 5"/>
    <property type="match status" value="1"/>
</dbReference>
<dbReference type="Gramene" id="ERN14863">
    <property type="protein sequence ID" value="ERN14863"/>
    <property type="gene ID" value="AMTR_s00032p00145910"/>
</dbReference>
<keyword evidence="4" id="KW-0131">Cell cycle</keyword>
<sequence>MGEGGRERGREGGREGWFQQEGDDSLWGEIIPYEGVGLCWLGCLVGHPTGLGQGPHITGHAWAGAIKNHDDSCLAYSMAAVCDLLFDKGVSTTTGMIGSTYLPGGDIGRGSSLSTQQQLLVLLKKSLKSAESLKLTRLVAFNRLALAKFDLKRVKRSLVSFGPKAPIKLRSCPIEVCKELRLSSYLLSEFGSDGSSFLADGIFSTAWLNSLQKSELPSIMSSENGAKTNDDAFYFAGQPSPIPACVLQLAGTSYLLKCASWESYGSSPLVRLNALVHATCFADAASTTDLCQAYVKLIQHMAMFKGYKEAFTALKFVEKKFSSLSGSRIQLLKLQLLHDRALHRGQLKLAQQVCNEFGVLASSISGVDMDLKAEASLRHARTLLAANQFSEAASVAYSLFCMCHKFNMQVENASVHLLLAEVHKKSGNAVSGLPYALASLSFCQSFNLDLLEASATLTLAELWLSLGAGQAKRALMLLYRSMPILLGHGGLELRARANIALAKCHLSDSSFSVFADPGVVLDPLGQAADELQILEYHELAAEAFYLMAMVYNMLGRTEDREAAAASFKEHLTSLNNPETSGWKSTLTHHL</sequence>
<keyword evidence="2" id="KW-0498">Mitosis</keyword>
<evidence type="ECO:0000313" key="6">
    <source>
        <dbReference type="EMBL" id="ERN14863.1"/>
    </source>
</evidence>
<dbReference type="InterPro" id="IPR037679">
    <property type="entry name" value="Apc5"/>
</dbReference>
<evidence type="ECO:0000256" key="2">
    <source>
        <dbReference type="ARBA" id="ARBA00022776"/>
    </source>
</evidence>
<evidence type="ECO:0000256" key="1">
    <source>
        <dbReference type="ARBA" id="ARBA00022618"/>
    </source>
</evidence>
<dbReference type="STRING" id="13333.U5D3B9"/>
<keyword evidence="1" id="KW-0132">Cell division</keyword>
<evidence type="ECO:0000313" key="7">
    <source>
        <dbReference type="Proteomes" id="UP000017836"/>
    </source>
</evidence>
<protein>
    <recommendedName>
        <fullName evidence="8">Anaphase-promoting complex subunit 5</fullName>
    </recommendedName>
</protein>
<organism evidence="6 7">
    <name type="scientific">Amborella trichopoda</name>
    <dbReference type="NCBI Taxonomy" id="13333"/>
    <lineage>
        <taxon>Eukaryota</taxon>
        <taxon>Viridiplantae</taxon>
        <taxon>Streptophyta</taxon>
        <taxon>Embryophyta</taxon>
        <taxon>Tracheophyta</taxon>
        <taxon>Spermatophyta</taxon>
        <taxon>Magnoliopsida</taxon>
        <taxon>Amborellales</taxon>
        <taxon>Amborellaceae</taxon>
        <taxon>Amborella</taxon>
    </lineage>
</organism>
<dbReference type="InterPro" id="IPR011990">
    <property type="entry name" value="TPR-like_helical_dom_sf"/>
</dbReference>
<evidence type="ECO:0000256" key="5">
    <source>
        <dbReference type="SAM" id="MobiDB-lite"/>
    </source>
</evidence>
<dbReference type="GO" id="GO:0045842">
    <property type="term" value="P:positive regulation of mitotic metaphase/anaphase transition"/>
    <property type="evidence" value="ECO:0000318"/>
    <property type="project" value="GO_Central"/>
</dbReference>
<feature type="region of interest" description="Disordered" evidence="5">
    <location>
        <begin position="1"/>
        <end position="20"/>
    </location>
</feature>
<name>U5D3B9_AMBTC</name>
<dbReference type="OMA" id="HITGHAW"/>
<proteinExistence type="predicted"/>
<keyword evidence="7" id="KW-1185">Reference proteome</keyword>
<accession>U5D3B9</accession>
<dbReference type="AlphaFoldDB" id="U5D3B9"/>
<gene>
    <name evidence="6" type="ORF">AMTR_s00032p00145910</name>
</gene>
<evidence type="ECO:0008006" key="8">
    <source>
        <dbReference type="Google" id="ProtNLM"/>
    </source>
</evidence>
<dbReference type="HOGENOM" id="CLU_462613_0_0_1"/>
<dbReference type="GO" id="GO:0005680">
    <property type="term" value="C:anaphase-promoting complex"/>
    <property type="evidence" value="ECO:0000318"/>
    <property type="project" value="GO_Central"/>
</dbReference>
<dbReference type="UniPathway" id="UPA00143"/>
<dbReference type="PANTHER" id="PTHR12830:SF9">
    <property type="entry name" value="ANAPHASE-PROMOTING COMPLEX SUBUNIT 5"/>
    <property type="match status" value="1"/>
</dbReference>
<dbReference type="EMBL" id="KI392518">
    <property type="protein sequence ID" value="ERN14863.1"/>
    <property type="molecule type" value="Genomic_DNA"/>
</dbReference>
<feature type="compositionally biased region" description="Basic and acidic residues" evidence="5">
    <location>
        <begin position="1"/>
        <end position="14"/>
    </location>
</feature>
<dbReference type="GO" id="GO:0070979">
    <property type="term" value="P:protein K11-linked ubiquitination"/>
    <property type="evidence" value="ECO:0000318"/>
    <property type="project" value="GO_Central"/>
</dbReference>
<dbReference type="GO" id="GO:0031145">
    <property type="term" value="P:anaphase-promoting complex-dependent catabolic process"/>
    <property type="evidence" value="ECO:0000318"/>
    <property type="project" value="GO_Central"/>
</dbReference>